<dbReference type="EMBL" id="CCKQ01015956">
    <property type="protein sequence ID" value="CDW87806.1"/>
    <property type="molecule type" value="Genomic_DNA"/>
</dbReference>
<dbReference type="Proteomes" id="UP000039865">
    <property type="component" value="Unassembled WGS sequence"/>
</dbReference>
<evidence type="ECO:0000256" key="1">
    <source>
        <dbReference type="SAM" id="MobiDB-lite"/>
    </source>
</evidence>
<accession>A0A078B0G6</accession>
<feature type="region of interest" description="Disordered" evidence="1">
    <location>
        <begin position="329"/>
        <end position="350"/>
    </location>
</feature>
<gene>
    <name evidence="3" type="primary">Contig10037.g10725</name>
    <name evidence="3" type="ORF">STYLEM_16919</name>
</gene>
<dbReference type="PANTHER" id="PTHR31398:SF0">
    <property type="entry name" value="MEIOTIC NUCLEAR DIVISION PROTEIN 1 HOMOLOG"/>
    <property type="match status" value="1"/>
</dbReference>
<keyword evidence="4" id="KW-1185">Reference proteome</keyword>
<feature type="chain" id="PRO_5012904150" description="Transmembrane protein" evidence="2">
    <location>
        <begin position="16"/>
        <end position="372"/>
    </location>
</feature>
<sequence length="372" mass="44397">MILLMMLMGFGLFKGSYLYMKLDANISKISLIRTMNDGQIYKPQELGFDFAFGVSSELDPSIGHFTVKQIGHYETDQFDINGKKVMTKIERNLRLDKCHDKHFNFTDQKEVMLKGISNYLCAIDDDYQLQGYFYQQNFEFVEIKLWKCRNSTESTVICRDKQKIDEYFEKETFNFAYINTYFDFMDYDKDSFIKKYIDDSFLFELEAEKIKKLNFYIQLQEAETQDSYVQFGQIESYKFHQISNERTYDDGYSDSEGYIAVVYIRFDMKYDLYSRKIYSLLEYLGDMGGLYRSLLSVGLIIVGQIIRRMFFSDIMHKIYQIRTKSIRDDEDSKIDKKESKNKKSQEKYDLTQEEINVKNIENRKSQFKQTLK</sequence>
<feature type="compositionally biased region" description="Basic and acidic residues" evidence="1">
    <location>
        <begin position="333"/>
        <end position="350"/>
    </location>
</feature>
<feature type="signal peptide" evidence="2">
    <location>
        <begin position="1"/>
        <end position="15"/>
    </location>
</feature>
<name>A0A078B0G6_STYLE</name>
<reference evidence="3 4" key="1">
    <citation type="submission" date="2014-06" db="EMBL/GenBank/DDBJ databases">
        <authorList>
            <person name="Swart Estienne"/>
        </authorList>
    </citation>
    <scope>NUCLEOTIDE SEQUENCE [LARGE SCALE GENOMIC DNA]</scope>
    <source>
        <strain evidence="3 4">130c</strain>
    </source>
</reference>
<keyword evidence="2" id="KW-0732">Signal</keyword>
<evidence type="ECO:0000256" key="2">
    <source>
        <dbReference type="SAM" id="SignalP"/>
    </source>
</evidence>
<dbReference type="PANTHER" id="PTHR31398">
    <property type="entry name" value="MEIOTIC NUCLEAR DIVISION PROTEIN 1 HOMOLOG"/>
    <property type="match status" value="1"/>
</dbReference>
<protein>
    <recommendedName>
        <fullName evidence="5">Transmembrane protein</fullName>
    </recommendedName>
</protein>
<dbReference type="GO" id="GO:0007131">
    <property type="term" value="P:reciprocal meiotic recombination"/>
    <property type="evidence" value="ECO:0007669"/>
    <property type="project" value="TreeGrafter"/>
</dbReference>
<dbReference type="InParanoid" id="A0A078B0G6"/>
<dbReference type="AlphaFoldDB" id="A0A078B0G6"/>
<evidence type="ECO:0000313" key="3">
    <source>
        <dbReference type="EMBL" id="CDW87806.1"/>
    </source>
</evidence>
<dbReference type="GO" id="GO:0005634">
    <property type="term" value="C:nucleus"/>
    <property type="evidence" value="ECO:0007669"/>
    <property type="project" value="TreeGrafter"/>
</dbReference>
<dbReference type="OrthoDB" id="296756at2759"/>
<evidence type="ECO:0000313" key="4">
    <source>
        <dbReference type="Proteomes" id="UP000039865"/>
    </source>
</evidence>
<organism evidence="3 4">
    <name type="scientific">Stylonychia lemnae</name>
    <name type="common">Ciliate</name>
    <dbReference type="NCBI Taxonomy" id="5949"/>
    <lineage>
        <taxon>Eukaryota</taxon>
        <taxon>Sar</taxon>
        <taxon>Alveolata</taxon>
        <taxon>Ciliophora</taxon>
        <taxon>Intramacronucleata</taxon>
        <taxon>Spirotrichea</taxon>
        <taxon>Stichotrichia</taxon>
        <taxon>Sporadotrichida</taxon>
        <taxon>Oxytrichidae</taxon>
        <taxon>Stylonychinae</taxon>
        <taxon>Stylonychia</taxon>
    </lineage>
</organism>
<evidence type="ECO:0008006" key="5">
    <source>
        <dbReference type="Google" id="ProtNLM"/>
    </source>
</evidence>
<proteinExistence type="predicted"/>